<dbReference type="Pfam" id="PF12833">
    <property type="entry name" value="HTH_18"/>
    <property type="match status" value="1"/>
</dbReference>
<keyword evidence="3" id="KW-0804">Transcription</keyword>
<dbReference type="PRINTS" id="PR00032">
    <property type="entry name" value="HTHARAC"/>
</dbReference>
<organism evidence="5 6">
    <name type="scientific">Chitinophaga cymbidii</name>
    <dbReference type="NCBI Taxonomy" id="1096750"/>
    <lineage>
        <taxon>Bacteria</taxon>
        <taxon>Pseudomonadati</taxon>
        <taxon>Bacteroidota</taxon>
        <taxon>Chitinophagia</taxon>
        <taxon>Chitinophagales</taxon>
        <taxon>Chitinophagaceae</taxon>
        <taxon>Chitinophaga</taxon>
    </lineage>
</organism>
<evidence type="ECO:0000313" key="5">
    <source>
        <dbReference type="EMBL" id="GEP97155.1"/>
    </source>
</evidence>
<name>A0A512RN76_9BACT</name>
<dbReference type="EMBL" id="BKAU01000004">
    <property type="protein sequence ID" value="GEP97155.1"/>
    <property type="molecule type" value="Genomic_DNA"/>
</dbReference>
<sequence>MLILSGMTTTLPSPEIIYTDDRGARAQIRSIEYQWEDVHMFATESRHEQPVRYTDKQETPSLCMYFSLEGTGYAVTSNRREDLQVAANQHVLCYSPYFEGHYVLEPSVSRNFGIDIGPAFFERLLTSDLDCLLRMGDKIARGQVADISPWPMHITPRQQWVMKEMIHCSYEGQMKQLYYEAKIIELFLMQAQQAENLMGRKPLQIKAADIEKLHAARQFVHLNMFEPISLQQVARAAGLNDFKLKKGFRELFGTTVFGYLNELKMNHAKRLLQDGGVSVGDIAIDLGYSEPQNFTKAFKRYYGYTPGEVKGRH</sequence>
<dbReference type="SUPFAM" id="SSF46689">
    <property type="entry name" value="Homeodomain-like"/>
    <property type="match status" value="2"/>
</dbReference>
<dbReference type="InterPro" id="IPR020449">
    <property type="entry name" value="Tscrpt_reg_AraC-type_HTH"/>
</dbReference>
<dbReference type="Gene3D" id="1.10.10.60">
    <property type="entry name" value="Homeodomain-like"/>
    <property type="match status" value="2"/>
</dbReference>
<dbReference type="AlphaFoldDB" id="A0A512RN76"/>
<dbReference type="Proteomes" id="UP000321436">
    <property type="component" value="Unassembled WGS sequence"/>
</dbReference>
<dbReference type="InterPro" id="IPR053142">
    <property type="entry name" value="PchR_regulatory_protein"/>
</dbReference>
<dbReference type="GO" id="GO:0043565">
    <property type="term" value="F:sequence-specific DNA binding"/>
    <property type="evidence" value="ECO:0007669"/>
    <property type="project" value="InterPro"/>
</dbReference>
<gene>
    <name evidence="5" type="ORF">CCY01nite_34150</name>
</gene>
<comment type="caution">
    <text evidence="5">The sequence shown here is derived from an EMBL/GenBank/DDBJ whole genome shotgun (WGS) entry which is preliminary data.</text>
</comment>
<feature type="domain" description="HTH araC/xylS-type" evidence="4">
    <location>
        <begin position="214"/>
        <end position="312"/>
    </location>
</feature>
<evidence type="ECO:0000256" key="1">
    <source>
        <dbReference type="ARBA" id="ARBA00023015"/>
    </source>
</evidence>
<keyword evidence="6" id="KW-1185">Reference proteome</keyword>
<dbReference type="GO" id="GO:0003700">
    <property type="term" value="F:DNA-binding transcription factor activity"/>
    <property type="evidence" value="ECO:0007669"/>
    <property type="project" value="InterPro"/>
</dbReference>
<keyword evidence="2" id="KW-0238">DNA-binding</keyword>
<evidence type="ECO:0000259" key="4">
    <source>
        <dbReference type="PROSITE" id="PS01124"/>
    </source>
</evidence>
<accession>A0A512RN76</accession>
<dbReference type="InterPro" id="IPR018060">
    <property type="entry name" value="HTH_AraC"/>
</dbReference>
<dbReference type="InterPro" id="IPR009057">
    <property type="entry name" value="Homeodomain-like_sf"/>
</dbReference>
<reference evidence="5 6" key="1">
    <citation type="submission" date="2019-07" db="EMBL/GenBank/DDBJ databases">
        <title>Whole genome shotgun sequence of Chitinophaga cymbidii NBRC 109752.</title>
        <authorList>
            <person name="Hosoyama A."/>
            <person name="Uohara A."/>
            <person name="Ohji S."/>
            <person name="Ichikawa N."/>
        </authorList>
    </citation>
    <scope>NUCLEOTIDE SEQUENCE [LARGE SCALE GENOMIC DNA]</scope>
    <source>
        <strain evidence="5 6">NBRC 109752</strain>
    </source>
</reference>
<dbReference type="SMART" id="SM00342">
    <property type="entry name" value="HTH_ARAC"/>
    <property type="match status" value="1"/>
</dbReference>
<protein>
    <submittedName>
        <fullName evidence="5">AraC family transcriptional regulator</fullName>
    </submittedName>
</protein>
<evidence type="ECO:0000256" key="3">
    <source>
        <dbReference type="ARBA" id="ARBA00023163"/>
    </source>
</evidence>
<dbReference type="PANTHER" id="PTHR47893">
    <property type="entry name" value="REGULATORY PROTEIN PCHR"/>
    <property type="match status" value="1"/>
</dbReference>
<dbReference type="PROSITE" id="PS01124">
    <property type="entry name" value="HTH_ARAC_FAMILY_2"/>
    <property type="match status" value="1"/>
</dbReference>
<dbReference type="PANTHER" id="PTHR47893:SF1">
    <property type="entry name" value="REGULATORY PROTEIN PCHR"/>
    <property type="match status" value="1"/>
</dbReference>
<evidence type="ECO:0000313" key="6">
    <source>
        <dbReference type="Proteomes" id="UP000321436"/>
    </source>
</evidence>
<dbReference type="PROSITE" id="PS00041">
    <property type="entry name" value="HTH_ARAC_FAMILY_1"/>
    <property type="match status" value="1"/>
</dbReference>
<evidence type="ECO:0000256" key="2">
    <source>
        <dbReference type="ARBA" id="ARBA00023125"/>
    </source>
</evidence>
<dbReference type="InterPro" id="IPR018062">
    <property type="entry name" value="HTH_AraC-typ_CS"/>
</dbReference>
<keyword evidence="1" id="KW-0805">Transcription regulation</keyword>
<proteinExistence type="predicted"/>